<name>A0ABR6CJ92_9BACI</name>
<dbReference type="Pfam" id="PF13076">
    <property type="entry name" value="Fur_reg_FbpA"/>
    <property type="match status" value="1"/>
</dbReference>
<proteinExistence type="predicted"/>
<sequence>MSEIMKMIENKKALLIELLLSHGVYKTSDQKHLYDVSLNILEKEFAQIQNKEHSSIKNIVT</sequence>
<evidence type="ECO:0000313" key="2">
    <source>
        <dbReference type="Proteomes" id="UP000626697"/>
    </source>
</evidence>
<keyword evidence="2" id="KW-1185">Reference proteome</keyword>
<gene>
    <name evidence="1" type="ORF">HNP81_000382</name>
</gene>
<reference evidence="1 2" key="1">
    <citation type="submission" date="2020-08" db="EMBL/GenBank/DDBJ databases">
        <title>Genomic Encyclopedia of Type Strains, Phase IV (KMG-IV): sequencing the most valuable type-strain genomes for metagenomic binning, comparative biology and taxonomic classification.</title>
        <authorList>
            <person name="Goeker M."/>
        </authorList>
    </citation>
    <scope>NUCLEOTIDE SEQUENCE [LARGE SCALE GENOMIC DNA]</scope>
    <source>
        <strain evidence="1 2">DSM 105481</strain>
    </source>
</reference>
<dbReference type="Proteomes" id="UP000626697">
    <property type="component" value="Unassembled WGS sequence"/>
</dbReference>
<protein>
    <recommendedName>
        <fullName evidence="3">Fur-regulated basic protein FbpA</fullName>
    </recommendedName>
</protein>
<evidence type="ECO:0000313" key="1">
    <source>
        <dbReference type="EMBL" id="MBA9025100.1"/>
    </source>
</evidence>
<dbReference type="EMBL" id="JACJHX010000001">
    <property type="protein sequence ID" value="MBA9025100.1"/>
    <property type="molecule type" value="Genomic_DNA"/>
</dbReference>
<comment type="caution">
    <text evidence="1">The sequence shown here is derived from an EMBL/GenBank/DDBJ whole genome shotgun (WGS) entry which is preliminary data.</text>
</comment>
<dbReference type="RefSeq" id="WP_028393062.1">
    <property type="nucleotide sequence ID" value="NZ_JACJHX010000001.1"/>
</dbReference>
<dbReference type="InterPro" id="IPR025072">
    <property type="entry name" value="Fur_reg_FbpA"/>
</dbReference>
<organism evidence="1 2">
    <name type="scientific">Peribacillus huizhouensis</name>
    <dbReference type="NCBI Taxonomy" id="1501239"/>
    <lineage>
        <taxon>Bacteria</taxon>
        <taxon>Bacillati</taxon>
        <taxon>Bacillota</taxon>
        <taxon>Bacilli</taxon>
        <taxon>Bacillales</taxon>
        <taxon>Bacillaceae</taxon>
        <taxon>Peribacillus</taxon>
    </lineage>
</organism>
<accession>A0ABR6CJ92</accession>
<evidence type="ECO:0008006" key="3">
    <source>
        <dbReference type="Google" id="ProtNLM"/>
    </source>
</evidence>